<proteinExistence type="inferred from homology"/>
<accession>A0A1E8PMC6</accession>
<keyword evidence="2 7" id="KW-0732">Signal</keyword>
<evidence type="ECO:0000256" key="5">
    <source>
        <dbReference type="ARBA" id="ARBA00023288"/>
    </source>
</evidence>
<organism evidence="8 9">
    <name type="scientific">Janthinobacterium lividum</name>
    <dbReference type="NCBI Taxonomy" id="29581"/>
    <lineage>
        <taxon>Bacteria</taxon>
        <taxon>Pseudomonadati</taxon>
        <taxon>Pseudomonadota</taxon>
        <taxon>Betaproteobacteria</taxon>
        <taxon>Burkholderiales</taxon>
        <taxon>Oxalobacteraceae</taxon>
        <taxon>Janthinobacterium</taxon>
    </lineage>
</organism>
<dbReference type="EMBL" id="MAQB02000006">
    <property type="protein sequence ID" value="OFJ47335.1"/>
    <property type="molecule type" value="Genomic_DNA"/>
</dbReference>
<dbReference type="PANTHER" id="PTHR30429:SF0">
    <property type="entry name" value="METHIONINE-BINDING LIPOPROTEIN METQ"/>
    <property type="match status" value="1"/>
</dbReference>
<dbReference type="GO" id="GO:0016020">
    <property type="term" value="C:membrane"/>
    <property type="evidence" value="ECO:0007669"/>
    <property type="project" value="UniProtKB-SubCell"/>
</dbReference>
<feature type="chain" id="PRO_5009214478" description="Lipoprotein" evidence="7">
    <location>
        <begin position="24"/>
        <end position="275"/>
    </location>
</feature>
<evidence type="ECO:0000256" key="7">
    <source>
        <dbReference type="SAM" id="SignalP"/>
    </source>
</evidence>
<comment type="subcellular location">
    <subcellularLocation>
        <location evidence="1">Membrane</location>
        <topology evidence="1">Lipid-anchor</topology>
    </subcellularLocation>
</comment>
<keyword evidence="4" id="KW-0564">Palmitate</keyword>
<evidence type="ECO:0000256" key="6">
    <source>
        <dbReference type="PIRNR" id="PIRNR002854"/>
    </source>
</evidence>
<comment type="caution">
    <text evidence="8">The sequence shown here is derived from an EMBL/GenBank/DDBJ whole genome shotgun (WGS) entry which is preliminary data.</text>
</comment>
<keyword evidence="3" id="KW-0472">Membrane</keyword>
<protein>
    <recommendedName>
        <fullName evidence="6">Lipoprotein</fullName>
    </recommendedName>
</protein>
<gene>
    <name evidence="8" type="ORF">BA896_016240</name>
</gene>
<feature type="signal peptide" evidence="7">
    <location>
        <begin position="1"/>
        <end position="23"/>
    </location>
</feature>
<dbReference type="Proteomes" id="UP000092634">
    <property type="component" value="Unassembled WGS sequence"/>
</dbReference>
<dbReference type="Pfam" id="PF03180">
    <property type="entry name" value="Lipoprotein_9"/>
    <property type="match status" value="1"/>
</dbReference>
<evidence type="ECO:0000256" key="4">
    <source>
        <dbReference type="ARBA" id="ARBA00023139"/>
    </source>
</evidence>
<dbReference type="Gene3D" id="3.40.190.10">
    <property type="entry name" value="Periplasmic binding protein-like II"/>
    <property type="match status" value="2"/>
</dbReference>
<evidence type="ECO:0000256" key="3">
    <source>
        <dbReference type="ARBA" id="ARBA00023136"/>
    </source>
</evidence>
<evidence type="ECO:0000313" key="9">
    <source>
        <dbReference type="Proteomes" id="UP000092634"/>
    </source>
</evidence>
<comment type="similarity">
    <text evidence="6">Belongs to the nlpA lipoprotein family.</text>
</comment>
<dbReference type="PIRSF" id="PIRSF002854">
    <property type="entry name" value="MetQ"/>
    <property type="match status" value="1"/>
</dbReference>
<evidence type="ECO:0000256" key="2">
    <source>
        <dbReference type="ARBA" id="ARBA00022729"/>
    </source>
</evidence>
<evidence type="ECO:0000313" key="8">
    <source>
        <dbReference type="EMBL" id="OFJ47335.1"/>
    </source>
</evidence>
<keyword evidence="5 6" id="KW-0449">Lipoprotein</keyword>
<name>A0A1E8PMC6_9BURK</name>
<sequence>MNHIRRTLLLAATSLAFATAAHAKDPKELVIGTSSGPYSDQLKLGIKPILEKQGYKVKIVEFNDYVQPNYALAEGSLDANVFQHIVYLTKFATDNKLPLSALITVPTMPIGLYGGKQKTLADVKNGATVTMPNDPTNQARALVMLAKMGWIKLKPNVDPLRASERDVLENTKKLKLVPLEAAQLPRSLADADYAFVNGNFAQAAGMKLTSALAVEKISDSYINLVAIRTADKAKPWVKDLEAAYRSRAFLDATNKYLAGYEKTDYQLALEKTAKK</sequence>
<dbReference type="AlphaFoldDB" id="A0A1E8PMC6"/>
<dbReference type="InterPro" id="IPR004872">
    <property type="entry name" value="Lipoprotein_NlpA"/>
</dbReference>
<evidence type="ECO:0000256" key="1">
    <source>
        <dbReference type="ARBA" id="ARBA00004635"/>
    </source>
</evidence>
<dbReference type="PANTHER" id="PTHR30429">
    <property type="entry name" value="D-METHIONINE-BINDING LIPOPROTEIN METQ"/>
    <property type="match status" value="1"/>
</dbReference>
<reference evidence="8 9" key="1">
    <citation type="submission" date="2016-10" db="EMBL/GenBank/DDBJ databases">
        <title>Updated version of Genome Assembly of Janthinobacterium lividum ERGS5:01.</title>
        <authorList>
            <person name="Kumar R."/>
            <person name="Acharya V."/>
            <person name="Singh D."/>
        </authorList>
    </citation>
    <scope>NUCLEOTIDE SEQUENCE [LARGE SCALE GENOMIC DNA]</scope>
    <source>
        <strain evidence="8 9">ERGS5:01</strain>
    </source>
</reference>
<dbReference type="SUPFAM" id="SSF53850">
    <property type="entry name" value="Periplasmic binding protein-like II"/>
    <property type="match status" value="1"/>
</dbReference>